<dbReference type="Proteomes" id="UP000027219">
    <property type="component" value="Unassembled WGS sequence"/>
</dbReference>
<dbReference type="InterPro" id="IPR036291">
    <property type="entry name" value="NAD(P)-bd_dom_sf"/>
</dbReference>
<keyword evidence="13" id="KW-1185">Reference proteome</keyword>
<keyword evidence="3" id="KW-0521">NADP</keyword>
<sequence length="238" mass="26560">MSETILITGVGKRLGFALAQQLLSDGYKVIGTYRSDYPQLKQLRDCGADLQQVDFYQQSSVEGFLHYVAQEYRTLRAVIHNASDWKPENKQNPSENAFQIMNQMMTVHASVPYLVNLTLKDQLMAGYETSDIIHISDYVAEKGSKKHIAYAASKAALNNLTLSFSTMLAPKVKVNTVSPAMIKFNDHDDDAYKAKALQKALIPAEAGFEEIVDGIKYVLASHYMTGRTLHLDGGRHLK</sequence>
<comment type="caution">
    <text evidence="12">The sequence shown here is derived from an EMBL/GenBank/DDBJ whole genome shotgun (WGS) entry which is preliminary data.</text>
</comment>
<dbReference type="Pfam" id="PF13561">
    <property type="entry name" value="adh_short_C2"/>
    <property type="match status" value="1"/>
</dbReference>
<dbReference type="SUPFAM" id="SSF51735">
    <property type="entry name" value="NAD(P)-binding Rossmann-fold domains"/>
    <property type="match status" value="1"/>
</dbReference>
<comment type="similarity">
    <text evidence="6">Belongs to the short-chain dehydrogenases/reductases (SDR) family. FolM subfamily.</text>
</comment>
<dbReference type="EC" id="1.5.1.50" evidence="7"/>
<accession>A0A066USK2</accession>
<evidence type="ECO:0000256" key="8">
    <source>
        <dbReference type="ARBA" id="ARBA00039631"/>
    </source>
</evidence>
<dbReference type="EMBL" id="JFFR01000013">
    <property type="protein sequence ID" value="KDN28882.1"/>
    <property type="molecule type" value="Genomic_DNA"/>
</dbReference>
<dbReference type="PRINTS" id="PR00081">
    <property type="entry name" value="GDHRDH"/>
</dbReference>
<evidence type="ECO:0000313" key="13">
    <source>
        <dbReference type="Proteomes" id="UP000027219"/>
    </source>
</evidence>
<evidence type="ECO:0000256" key="4">
    <source>
        <dbReference type="ARBA" id="ARBA00023002"/>
    </source>
</evidence>
<evidence type="ECO:0000256" key="1">
    <source>
        <dbReference type="ARBA" id="ARBA00012856"/>
    </source>
</evidence>
<dbReference type="GO" id="GO:0004146">
    <property type="term" value="F:dihydrofolate reductase activity"/>
    <property type="evidence" value="ECO:0007669"/>
    <property type="project" value="UniProtKB-EC"/>
</dbReference>
<dbReference type="InterPro" id="IPR020904">
    <property type="entry name" value="Sc_DH/Rdtase_CS"/>
</dbReference>
<keyword evidence="4" id="KW-0560">Oxidoreductase</keyword>
<evidence type="ECO:0000256" key="6">
    <source>
        <dbReference type="ARBA" id="ARBA00038212"/>
    </source>
</evidence>
<gene>
    <name evidence="12" type="ORF">VFDL14_22445</name>
</gene>
<dbReference type="STRING" id="212667.VFDL14_22445"/>
<dbReference type="OrthoDB" id="9793499at2"/>
<comment type="catalytic activity">
    <reaction evidence="10">
        <text>(6S)-5,6,7,8-tetrahydrofolate + NADP(+) = 7,8-dihydrofolate + NADPH + H(+)</text>
        <dbReference type="Rhea" id="RHEA:15009"/>
        <dbReference type="ChEBI" id="CHEBI:15378"/>
        <dbReference type="ChEBI" id="CHEBI:57451"/>
        <dbReference type="ChEBI" id="CHEBI:57453"/>
        <dbReference type="ChEBI" id="CHEBI:57783"/>
        <dbReference type="ChEBI" id="CHEBI:58349"/>
        <dbReference type="EC" id="1.5.1.3"/>
    </reaction>
</comment>
<evidence type="ECO:0000313" key="12">
    <source>
        <dbReference type="EMBL" id="KDN28882.1"/>
    </source>
</evidence>
<evidence type="ECO:0000256" key="5">
    <source>
        <dbReference type="ARBA" id="ARBA00037508"/>
    </source>
</evidence>
<dbReference type="PANTHER" id="PTHR43639:SF6">
    <property type="entry name" value="DIHYDROMONAPTERIN REDUCTASE"/>
    <property type="match status" value="1"/>
</dbReference>
<evidence type="ECO:0000256" key="9">
    <source>
        <dbReference type="ARBA" id="ARBA00042299"/>
    </source>
</evidence>
<dbReference type="AlphaFoldDB" id="A0A066USK2"/>
<evidence type="ECO:0000256" key="11">
    <source>
        <dbReference type="ARBA" id="ARBA00049376"/>
    </source>
</evidence>
<comment type="function">
    <text evidence="5">Catalyzes the reduction of dihydromonapterin to tetrahydromonapterin. Also has lower activity with dihydrofolate.</text>
</comment>
<dbReference type="Gene3D" id="3.40.50.720">
    <property type="entry name" value="NAD(P)-binding Rossmann-like Domain"/>
    <property type="match status" value="1"/>
</dbReference>
<protein>
    <recommendedName>
        <fullName evidence="8">Dihydromonapterin reductase</fullName>
        <ecNumber evidence="1">1.5.1.3</ecNumber>
        <ecNumber evidence="7">1.5.1.50</ecNumber>
    </recommendedName>
    <alternativeName>
        <fullName evidence="9">Dihydrofolate reductase</fullName>
    </alternativeName>
</protein>
<dbReference type="RefSeq" id="WP_032550749.1">
    <property type="nucleotide sequence ID" value="NZ_JFFR01000013.1"/>
</dbReference>
<dbReference type="GO" id="GO:0006730">
    <property type="term" value="P:one-carbon metabolic process"/>
    <property type="evidence" value="ECO:0007669"/>
    <property type="project" value="UniProtKB-KW"/>
</dbReference>
<name>A0A066USK2_9VIBR</name>
<reference evidence="12 13" key="1">
    <citation type="submission" date="2014-02" db="EMBL/GenBank/DDBJ databases">
        <title>Vibrio fortis Dalian14 Genome Sequencing.</title>
        <authorList>
            <person name="Wang Y."/>
            <person name="Song L."/>
            <person name="Liu G."/>
            <person name="Ding J."/>
        </authorList>
    </citation>
    <scope>NUCLEOTIDE SEQUENCE [LARGE SCALE GENOMIC DNA]</scope>
    <source>
        <strain evidence="12 13">Dalian14</strain>
    </source>
</reference>
<evidence type="ECO:0000256" key="2">
    <source>
        <dbReference type="ARBA" id="ARBA00022563"/>
    </source>
</evidence>
<proteinExistence type="inferred from homology"/>
<comment type="catalytic activity">
    <reaction evidence="11">
        <text>7,8-dihydromonapterin + NADPH + H(+) = 5,6,7,8-tetrahydromonapterin + NADP(+)</text>
        <dbReference type="Rhea" id="RHEA:34847"/>
        <dbReference type="ChEBI" id="CHEBI:15378"/>
        <dbReference type="ChEBI" id="CHEBI:57783"/>
        <dbReference type="ChEBI" id="CHEBI:58349"/>
        <dbReference type="ChEBI" id="CHEBI:71175"/>
        <dbReference type="ChEBI" id="CHEBI:71177"/>
        <dbReference type="EC" id="1.5.1.50"/>
    </reaction>
</comment>
<evidence type="ECO:0000256" key="10">
    <source>
        <dbReference type="ARBA" id="ARBA00048873"/>
    </source>
</evidence>
<dbReference type="EC" id="1.5.1.3" evidence="1"/>
<keyword evidence="2" id="KW-0554">One-carbon metabolism</keyword>
<dbReference type="NCBIfam" id="NF005066">
    <property type="entry name" value="PRK06483.1"/>
    <property type="match status" value="1"/>
</dbReference>
<evidence type="ECO:0000256" key="7">
    <source>
        <dbReference type="ARBA" id="ARBA00039145"/>
    </source>
</evidence>
<organism evidence="12 13">
    <name type="scientific">Vibrio fortis</name>
    <dbReference type="NCBI Taxonomy" id="212667"/>
    <lineage>
        <taxon>Bacteria</taxon>
        <taxon>Pseudomonadati</taxon>
        <taxon>Pseudomonadota</taxon>
        <taxon>Gammaproteobacteria</taxon>
        <taxon>Vibrionales</taxon>
        <taxon>Vibrionaceae</taxon>
        <taxon>Vibrio</taxon>
    </lineage>
</organism>
<evidence type="ECO:0000256" key="3">
    <source>
        <dbReference type="ARBA" id="ARBA00022857"/>
    </source>
</evidence>
<dbReference type="PANTHER" id="PTHR43639">
    <property type="entry name" value="OXIDOREDUCTASE, SHORT-CHAIN DEHYDROGENASE/REDUCTASE FAMILY (AFU_ORTHOLOGUE AFUA_5G02870)"/>
    <property type="match status" value="1"/>
</dbReference>
<dbReference type="PROSITE" id="PS00061">
    <property type="entry name" value="ADH_SHORT"/>
    <property type="match status" value="1"/>
</dbReference>
<dbReference type="InterPro" id="IPR002347">
    <property type="entry name" value="SDR_fam"/>
</dbReference>